<reference evidence="3" key="3">
    <citation type="submission" date="2015-04" db="UniProtKB">
        <authorList>
            <consortium name="EnsemblPlants"/>
        </authorList>
    </citation>
    <scope>IDENTIFICATION</scope>
    <source>
        <strain evidence="3">cv. Jemalong A17</strain>
    </source>
</reference>
<reference evidence="2 4" key="1">
    <citation type="journal article" date="2011" name="Nature">
        <title>The Medicago genome provides insight into the evolution of rhizobial symbioses.</title>
        <authorList>
            <person name="Young N.D."/>
            <person name="Debelle F."/>
            <person name="Oldroyd G.E."/>
            <person name="Geurts R."/>
            <person name="Cannon S.B."/>
            <person name="Udvardi M.K."/>
            <person name="Benedito V.A."/>
            <person name="Mayer K.F."/>
            <person name="Gouzy J."/>
            <person name="Schoof H."/>
            <person name="Van de Peer Y."/>
            <person name="Proost S."/>
            <person name="Cook D.R."/>
            <person name="Meyers B.C."/>
            <person name="Spannagl M."/>
            <person name="Cheung F."/>
            <person name="De Mita S."/>
            <person name="Krishnakumar V."/>
            <person name="Gundlach H."/>
            <person name="Zhou S."/>
            <person name="Mudge J."/>
            <person name="Bharti A.K."/>
            <person name="Murray J.D."/>
            <person name="Naoumkina M.A."/>
            <person name="Rosen B."/>
            <person name="Silverstein K.A."/>
            <person name="Tang H."/>
            <person name="Rombauts S."/>
            <person name="Zhao P.X."/>
            <person name="Zhou P."/>
            <person name="Barbe V."/>
            <person name="Bardou P."/>
            <person name="Bechner M."/>
            <person name="Bellec A."/>
            <person name="Berger A."/>
            <person name="Berges H."/>
            <person name="Bidwell S."/>
            <person name="Bisseling T."/>
            <person name="Choisne N."/>
            <person name="Couloux A."/>
            <person name="Denny R."/>
            <person name="Deshpande S."/>
            <person name="Dai X."/>
            <person name="Doyle J.J."/>
            <person name="Dudez A.M."/>
            <person name="Farmer A.D."/>
            <person name="Fouteau S."/>
            <person name="Franken C."/>
            <person name="Gibelin C."/>
            <person name="Gish J."/>
            <person name="Goldstein S."/>
            <person name="Gonzalez A.J."/>
            <person name="Green P.J."/>
            <person name="Hallab A."/>
            <person name="Hartog M."/>
            <person name="Hua A."/>
            <person name="Humphray S.J."/>
            <person name="Jeong D.H."/>
            <person name="Jing Y."/>
            <person name="Jocker A."/>
            <person name="Kenton S.M."/>
            <person name="Kim D.J."/>
            <person name="Klee K."/>
            <person name="Lai H."/>
            <person name="Lang C."/>
            <person name="Lin S."/>
            <person name="Macmil S.L."/>
            <person name="Magdelenat G."/>
            <person name="Matthews L."/>
            <person name="McCorrison J."/>
            <person name="Monaghan E.L."/>
            <person name="Mun J.H."/>
            <person name="Najar F.Z."/>
            <person name="Nicholson C."/>
            <person name="Noirot C."/>
            <person name="O'Bleness M."/>
            <person name="Paule C.R."/>
            <person name="Poulain J."/>
            <person name="Prion F."/>
            <person name="Qin B."/>
            <person name="Qu C."/>
            <person name="Retzel E.F."/>
            <person name="Riddle C."/>
            <person name="Sallet E."/>
            <person name="Samain S."/>
            <person name="Samson N."/>
            <person name="Sanders I."/>
            <person name="Saurat O."/>
            <person name="Scarpelli C."/>
            <person name="Schiex T."/>
            <person name="Segurens B."/>
            <person name="Severin A.J."/>
            <person name="Sherrier D.J."/>
            <person name="Shi R."/>
            <person name="Sims S."/>
            <person name="Singer S.R."/>
            <person name="Sinharoy S."/>
            <person name="Sterck L."/>
            <person name="Viollet A."/>
            <person name="Wang B.B."/>
            <person name="Wang K."/>
            <person name="Wang M."/>
            <person name="Wang X."/>
            <person name="Warfsmann J."/>
            <person name="Weissenbach J."/>
            <person name="White D.D."/>
            <person name="White J.D."/>
            <person name="Wiley G.B."/>
            <person name="Wincker P."/>
            <person name="Xing Y."/>
            <person name="Yang L."/>
            <person name="Yao Z."/>
            <person name="Ying F."/>
            <person name="Zhai J."/>
            <person name="Zhou L."/>
            <person name="Zuber A."/>
            <person name="Denarie J."/>
            <person name="Dixon R.A."/>
            <person name="May G.D."/>
            <person name="Schwartz D.C."/>
            <person name="Rogers J."/>
            <person name="Quetier F."/>
            <person name="Town C.D."/>
            <person name="Roe B.A."/>
        </authorList>
    </citation>
    <scope>NUCLEOTIDE SEQUENCE [LARGE SCALE GENOMIC DNA]</scope>
    <source>
        <strain evidence="2">A17</strain>
        <strain evidence="3 4">cv. Jemalong A17</strain>
    </source>
</reference>
<dbReference type="EMBL" id="CM001219">
    <property type="protein sequence ID" value="KEH34802.1"/>
    <property type="molecule type" value="Genomic_DNA"/>
</dbReference>
<accession>A0A072UZ22</accession>
<keyword evidence="4" id="KW-1185">Reference proteome</keyword>
<proteinExistence type="predicted"/>
<dbReference type="HOGENOM" id="CLU_2593375_0_0_1"/>
<feature type="signal peptide" evidence="1">
    <location>
        <begin position="1"/>
        <end position="22"/>
    </location>
</feature>
<keyword evidence="1" id="KW-0732">Signal</keyword>
<organism evidence="2 4">
    <name type="scientific">Medicago truncatula</name>
    <name type="common">Barrel medic</name>
    <name type="synonym">Medicago tribuloides</name>
    <dbReference type="NCBI Taxonomy" id="3880"/>
    <lineage>
        <taxon>Eukaryota</taxon>
        <taxon>Viridiplantae</taxon>
        <taxon>Streptophyta</taxon>
        <taxon>Embryophyta</taxon>
        <taxon>Tracheophyta</taxon>
        <taxon>Spermatophyta</taxon>
        <taxon>Magnoliopsida</taxon>
        <taxon>eudicotyledons</taxon>
        <taxon>Gunneridae</taxon>
        <taxon>Pentapetalae</taxon>
        <taxon>rosids</taxon>
        <taxon>fabids</taxon>
        <taxon>Fabales</taxon>
        <taxon>Fabaceae</taxon>
        <taxon>Papilionoideae</taxon>
        <taxon>50 kb inversion clade</taxon>
        <taxon>NPAAA clade</taxon>
        <taxon>Hologalegina</taxon>
        <taxon>IRL clade</taxon>
        <taxon>Trifolieae</taxon>
        <taxon>Medicago</taxon>
    </lineage>
</organism>
<name>A0A072UZ22_MEDTR</name>
<dbReference type="EnsemblPlants" id="KEH34802">
    <property type="protein sequence ID" value="KEH34802"/>
    <property type="gene ID" value="MTR_3g071330"/>
</dbReference>
<evidence type="ECO:0000313" key="2">
    <source>
        <dbReference type="EMBL" id="KEH34802.1"/>
    </source>
</evidence>
<dbReference type="AlphaFoldDB" id="A0A072UZ22"/>
<gene>
    <name evidence="2" type="ordered locus">MTR_3g071330</name>
</gene>
<feature type="chain" id="PRO_5014500105" evidence="1">
    <location>
        <begin position="23"/>
        <end position="80"/>
    </location>
</feature>
<evidence type="ECO:0000313" key="3">
    <source>
        <dbReference type="EnsemblPlants" id="KEH34802"/>
    </source>
</evidence>
<dbReference type="Proteomes" id="UP000002051">
    <property type="component" value="Chromosome 3"/>
</dbReference>
<evidence type="ECO:0000256" key="1">
    <source>
        <dbReference type="SAM" id="SignalP"/>
    </source>
</evidence>
<protein>
    <submittedName>
        <fullName evidence="2">Nodule Cysteine-Rich (NCR) secreted peptide</fullName>
    </submittedName>
</protein>
<evidence type="ECO:0000313" key="4">
    <source>
        <dbReference type="Proteomes" id="UP000002051"/>
    </source>
</evidence>
<reference evidence="2 4" key="2">
    <citation type="journal article" date="2014" name="BMC Genomics">
        <title>An improved genome release (version Mt4.0) for the model legume Medicago truncatula.</title>
        <authorList>
            <person name="Tang H."/>
            <person name="Krishnakumar V."/>
            <person name="Bidwell S."/>
            <person name="Rosen B."/>
            <person name="Chan A."/>
            <person name="Zhou S."/>
            <person name="Gentzbittel L."/>
            <person name="Childs K.L."/>
            <person name="Yandell M."/>
            <person name="Gundlach H."/>
            <person name="Mayer K.F."/>
            <person name="Schwartz D.C."/>
            <person name="Town C.D."/>
        </authorList>
    </citation>
    <scope>GENOME REANNOTATION</scope>
    <source>
        <strain evidence="2">A17</strain>
        <strain evidence="3 4">cv. Jemalong A17</strain>
    </source>
</reference>
<sequence length="80" mass="9293">MTVNHFLSFLNFLLNFVNNISSHYSYIILFSLFITTDDSCYNDYHCINKSWLCPSGLVVRCITRQCKCITILNPIDFVST</sequence>